<dbReference type="InterPro" id="IPR049362">
    <property type="entry name" value="TTI1_rpt"/>
</dbReference>
<dbReference type="InterPro" id="IPR016024">
    <property type="entry name" value="ARM-type_fold"/>
</dbReference>
<feature type="compositionally biased region" description="Basic and acidic residues" evidence="1">
    <location>
        <begin position="930"/>
        <end position="951"/>
    </location>
</feature>
<evidence type="ECO:0008006" key="6">
    <source>
        <dbReference type="Google" id="ProtNLM"/>
    </source>
</evidence>
<proteinExistence type="predicted"/>
<dbReference type="SUPFAM" id="SSF48371">
    <property type="entry name" value="ARM repeat"/>
    <property type="match status" value="2"/>
</dbReference>
<dbReference type="Pfam" id="PF24173">
    <property type="entry name" value="TPR_TTI1_N"/>
    <property type="match status" value="1"/>
</dbReference>
<feature type="domain" description="TTI1 N-terminal TPR" evidence="2">
    <location>
        <begin position="106"/>
        <end position="452"/>
    </location>
</feature>
<comment type="caution">
    <text evidence="4">The sequence shown here is derived from an EMBL/GenBank/DDBJ whole genome shotgun (WGS) entry which is preliminary data.</text>
</comment>
<reference evidence="4 5" key="1">
    <citation type="submission" date="2024-02" db="EMBL/GenBank/DDBJ databases">
        <authorList>
            <person name="Vignale AGUSTIN F."/>
            <person name="Sosa J E."/>
            <person name="Modenutti C."/>
        </authorList>
    </citation>
    <scope>NUCLEOTIDE SEQUENCE [LARGE SCALE GENOMIC DNA]</scope>
</reference>
<dbReference type="Proteomes" id="UP001642360">
    <property type="component" value="Unassembled WGS sequence"/>
</dbReference>
<dbReference type="InterPro" id="IPR057566">
    <property type="entry name" value="TPR_TTI1_N"/>
</dbReference>
<dbReference type="InterPro" id="IPR057567">
    <property type="entry name" value="TPR_TTI1_C"/>
</dbReference>
<evidence type="ECO:0000313" key="4">
    <source>
        <dbReference type="EMBL" id="CAK9165660.1"/>
    </source>
</evidence>
<dbReference type="Pfam" id="PF21547">
    <property type="entry name" value="TTI1"/>
    <property type="match status" value="1"/>
</dbReference>
<accession>A0ABC8T8C8</accession>
<evidence type="ECO:0000259" key="2">
    <source>
        <dbReference type="Pfam" id="PF24173"/>
    </source>
</evidence>
<protein>
    <recommendedName>
        <fullName evidence="6">ARM repeat superfamily protein</fullName>
    </recommendedName>
</protein>
<dbReference type="PANTHER" id="PTHR18460:SF3">
    <property type="entry name" value="TELO2-INTERACTING PROTEIN 1 HOMOLOG"/>
    <property type="match status" value="1"/>
</dbReference>
<dbReference type="EMBL" id="CAUOFW020004436">
    <property type="protein sequence ID" value="CAK9165660.1"/>
    <property type="molecule type" value="Genomic_DNA"/>
</dbReference>
<feature type="region of interest" description="Disordered" evidence="1">
    <location>
        <begin position="927"/>
        <end position="951"/>
    </location>
</feature>
<organism evidence="4 5">
    <name type="scientific">Ilex paraguariensis</name>
    <name type="common">yerba mate</name>
    <dbReference type="NCBI Taxonomy" id="185542"/>
    <lineage>
        <taxon>Eukaryota</taxon>
        <taxon>Viridiplantae</taxon>
        <taxon>Streptophyta</taxon>
        <taxon>Embryophyta</taxon>
        <taxon>Tracheophyta</taxon>
        <taxon>Spermatophyta</taxon>
        <taxon>Magnoliopsida</taxon>
        <taxon>eudicotyledons</taxon>
        <taxon>Gunneridae</taxon>
        <taxon>Pentapetalae</taxon>
        <taxon>asterids</taxon>
        <taxon>campanulids</taxon>
        <taxon>Aquifoliales</taxon>
        <taxon>Aquifoliaceae</taxon>
        <taxon>Ilex</taxon>
    </lineage>
</organism>
<name>A0ABC8T8C8_9AQUA</name>
<keyword evidence="5" id="KW-1185">Reference proteome</keyword>
<dbReference type="Pfam" id="PF24181">
    <property type="entry name" value="TPR_TTI1_C"/>
    <property type="match status" value="1"/>
</dbReference>
<dbReference type="InterPro" id="IPR052587">
    <property type="entry name" value="TELO2-interacting_protein_1"/>
</dbReference>
<dbReference type="PANTHER" id="PTHR18460">
    <property type="entry name" value="TEL2 INTERACTING PROTEIN 1 TTI1 FAMILY MEMBER"/>
    <property type="match status" value="1"/>
</dbReference>
<evidence type="ECO:0000256" key="1">
    <source>
        <dbReference type="SAM" id="MobiDB-lite"/>
    </source>
</evidence>
<feature type="domain" description="TTI1 C-terminal TPR" evidence="3">
    <location>
        <begin position="996"/>
        <end position="1237"/>
    </location>
</feature>
<evidence type="ECO:0000313" key="5">
    <source>
        <dbReference type="Proteomes" id="UP001642360"/>
    </source>
</evidence>
<evidence type="ECO:0000259" key="3">
    <source>
        <dbReference type="Pfam" id="PF24181"/>
    </source>
</evidence>
<gene>
    <name evidence="4" type="ORF">ILEXP_LOCUS34833</name>
</gene>
<sequence>MEEIMEYNRTNYIPVSDEEARSSVFLELKHYCLQLLDLLQNPKKNPSSLSQLLHFLRRSPPDALQPFFDYTLFPLLLLLDAAVNCRSPPKIHSEERSVMFDVPKTPHKVSDTVAEAVLQCLEVLLTKCHLGSVDQMVVMLKKLTYGALLSPSEAAEEFREGLISGWPTLLERRDLESPLTRIPNYDSEPEECLLAFLQSQAASAVVGHWLSLLLKAADIEAARGHRGSAQLRVEAFMTLRMLVAKVGTADALAFFLPGVVSQIGKVLHVSKRMISGAAGSVDATEQAIRSLAEILMIVLDDDANISSLSVSIDDVTGLQSNKDKSPLSFLEELRQLPLKTQDQGECAVTDSRGEAVDCSTPESDVKGKGSINSGGVIGSLHVNRTKDWVVKTSAHVDKLLSATFPHLCIHPAQKVRQGLLAAIQGLLSKCCFTLEESRLMLLECLCVLVSDDSEEVSAPAQAFFGYLLSSSGKRHIENDIAVIFNRLIQKLPKVVLGSEESLALSHAKKLLAIIYFSGPQLVAQHLFQSSVTAARFLDVFALCLSHNSVCAGSLDKVISARPSSTGYLRSIAEMKPNICFSNDNMNIMDAEGSKFPGIQNHRAHNLLENVQNEYELPHMPPWFSNVGSQKLYQALAGILRLVGLSLFADSRGEGSLSVITDIPLGYLRKLVAEVRTKEYSKESWQSWHQRTGSGQLVRQASTAACILNEMVFGLSDQAVDPFARMFQKSRLRWGEMEKYDAGCDDNQPFKLEQAVPDKFVWKVIIDGIAIFNVCLGKDFSSSGFLHLSLYVLLENLICSNFQIRRSSDAALHIISATFGYPTVGHLVLANSDYVIDSICRQLRHLDLNPHVPNVLAAMLSYIGVAHKILPLLEEPMRSVSLELEILGRHQHPDLTIPFLKAVAEIAKASNLEAGSLPNQAESYSKHVKSKLSDVERKARKDSGLSNSHRDKDIDMAPVESETEVDAYSIDDLQIDQWESALLKLNDSKRYRRTVGSIAGSCIMAATPLLASVNQRACLVALDIVEDGIMALANIEAAYRHEKETKEAVEHVFQLCGFHNLRDSLDAAEDGTEENRLLPAMNKIWPFLVACIQNKNLVAVRRCSSVISNVVQICGGDFFSRRFHSDGVHFWKLLNTSPFQKKHISKEERMPLQLPYRSTSMSSEEPMAEISDLKGQVAVLNMIADLSKNKRSGSALEAVLKRVCGLVVGIACSGVIGLRDASINALTGLASLDPDLIWLLLADVYYSLKKTDMPMPPSGDLPEISQILPPPSSPKGYLYVKYGGQSYGFNIDISSVEIVFKNLNSKVFTTQMYS</sequence>